<evidence type="ECO:0000313" key="1">
    <source>
        <dbReference type="EMBL" id="GIJ11574.1"/>
    </source>
</evidence>
<name>A0ABQ4I0Y4_9ACTN</name>
<proteinExistence type="predicted"/>
<organism evidence="1 2">
    <name type="scientific">Micromonospora andamanensis</name>
    <dbReference type="NCBI Taxonomy" id="1287068"/>
    <lineage>
        <taxon>Bacteria</taxon>
        <taxon>Bacillati</taxon>
        <taxon>Actinomycetota</taxon>
        <taxon>Actinomycetes</taxon>
        <taxon>Micromonosporales</taxon>
        <taxon>Micromonosporaceae</taxon>
        <taxon>Micromonospora</taxon>
    </lineage>
</organism>
<keyword evidence="2" id="KW-1185">Reference proteome</keyword>
<dbReference type="Proteomes" id="UP000647017">
    <property type="component" value="Unassembled WGS sequence"/>
</dbReference>
<dbReference type="RefSeq" id="WP_204011806.1">
    <property type="nucleotide sequence ID" value="NZ_BOOZ01000034.1"/>
</dbReference>
<evidence type="ECO:0000313" key="2">
    <source>
        <dbReference type="Proteomes" id="UP000647017"/>
    </source>
</evidence>
<dbReference type="EMBL" id="BOOZ01000034">
    <property type="protein sequence ID" value="GIJ11574.1"/>
    <property type="molecule type" value="Genomic_DNA"/>
</dbReference>
<comment type="caution">
    <text evidence="1">The sequence shown here is derived from an EMBL/GenBank/DDBJ whole genome shotgun (WGS) entry which is preliminary data.</text>
</comment>
<gene>
    <name evidence="1" type="ORF">Van01_47880</name>
</gene>
<reference evidence="1 2" key="1">
    <citation type="submission" date="2021-01" db="EMBL/GenBank/DDBJ databases">
        <title>Whole genome shotgun sequence of Verrucosispora andamanensis NBRC 109075.</title>
        <authorList>
            <person name="Komaki H."/>
            <person name="Tamura T."/>
        </authorList>
    </citation>
    <scope>NUCLEOTIDE SEQUENCE [LARGE SCALE GENOMIC DNA]</scope>
    <source>
        <strain evidence="1 2">NBRC 109075</strain>
    </source>
</reference>
<sequence>MTAEAFVEFAERTYGNLRAPDFSQLQNAIERRPYAALVERLAQFSLVQDDEHNSWHDDVALCVLLSSGDWGATLWLSYVAPYAAMIAGPNDSRPRLLRDEDFVYSGSVASGWLAQIRSVLESAGLWVLPPRLLRQEMEFYSVEDGQVQKMPMLRVFFTDLEDHFSFEEG</sequence>
<protein>
    <submittedName>
        <fullName evidence="1">Uncharacterized protein</fullName>
    </submittedName>
</protein>
<accession>A0ABQ4I0Y4</accession>